<dbReference type="InterPro" id="IPR005467">
    <property type="entry name" value="His_kinase_dom"/>
</dbReference>
<dbReference type="Pfam" id="PF02518">
    <property type="entry name" value="HATPase_c"/>
    <property type="match status" value="1"/>
</dbReference>
<sequence>MNKKSHSKLWLYFTGVIFATIFCVFILITLLWFVLYRLGVAGTDPRVRHFPLLVFALGSILLGSVIALFVGKRMIRPIQNFSNAFDEISKGNFSIKVPEDEPIMEIKEMAQRFNAMVYDLSHVETLRSDFVANVSHEFKTPIAAIEGYAMLLQNRSLSPEKQEHYIEKILDNSRRLSSLSGNILMLSKLENQEMILDKTEYRLDEQIRKCILMLENKWSAKNIDFDMDLPRQTYYGSAPLLEQVWTNLIDNGIKHSPAGSSIRISITDAPKELIVSISDDGTGMTDEVQKHIFEKFYQGDKAHKAEGNGLGLALTKRIIDLCKGTIKVESSPGKGSIFLVYLPKEYKK</sequence>
<comment type="catalytic activity">
    <reaction evidence="1">
        <text>ATP + protein L-histidine = ADP + protein N-phospho-L-histidine.</text>
        <dbReference type="EC" id="2.7.13.3"/>
    </reaction>
</comment>
<dbReference type="InterPro" id="IPR003594">
    <property type="entry name" value="HATPase_dom"/>
</dbReference>
<dbReference type="InterPro" id="IPR003660">
    <property type="entry name" value="HAMP_dom"/>
</dbReference>
<dbReference type="AlphaFoldDB" id="A0A9D2LTJ4"/>
<evidence type="ECO:0000256" key="2">
    <source>
        <dbReference type="ARBA" id="ARBA00004370"/>
    </source>
</evidence>
<evidence type="ECO:0000259" key="11">
    <source>
        <dbReference type="PROSITE" id="PS50885"/>
    </source>
</evidence>
<dbReference type="FunFam" id="3.30.565.10:FF:000006">
    <property type="entry name" value="Sensor histidine kinase WalK"/>
    <property type="match status" value="1"/>
</dbReference>
<feature type="domain" description="HAMP" evidence="11">
    <location>
        <begin position="72"/>
        <end position="125"/>
    </location>
</feature>
<dbReference type="PROSITE" id="PS50109">
    <property type="entry name" value="HIS_KIN"/>
    <property type="match status" value="1"/>
</dbReference>
<name>A0A9D2LTJ4_9FIRM</name>
<dbReference type="SMART" id="SM00304">
    <property type="entry name" value="HAMP"/>
    <property type="match status" value="1"/>
</dbReference>
<dbReference type="Gene3D" id="6.10.340.10">
    <property type="match status" value="1"/>
</dbReference>
<evidence type="ECO:0000256" key="4">
    <source>
        <dbReference type="ARBA" id="ARBA00022553"/>
    </source>
</evidence>
<evidence type="ECO:0000256" key="1">
    <source>
        <dbReference type="ARBA" id="ARBA00000085"/>
    </source>
</evidence>
<dbReference type="FunFam" id="1.10.287.130:FF:000001">
    <property type="entry name" value="Two-component sensor histidine kinase"/>
    <property type="match status" value="1"/>
</dbReference>
<keyword evidence="9" id="KW-0812">Transmembrane</keyword>
<dbReference type="EMBL" id="DWYZ01000174">
    <property type="protein sequence ID" value="HJB28984.1"/>
    <property type="molecule type" value="Genomic_DNA"/>
</dbReference>
<accession>A0A9D2LTJ4</accession>
<dbReference type="EC" id="2.7.13.3" evidence="3"/>
<reference evidence="12" key="2">
    <citation type="submission" date="2021-04" db="EMBL/GenBank/DDBJ databases">
        <authorList>
            <person name="Gilroy R."/>
        </authorList>
    </citation>
    <scope>NUCLEOTIDE SEQUENCE</scope>
    <source>
        <strain evidence="12">ChiSjej1B19-5720</strain>
    </source>
</reference>
<gene>
    <name evidence="12" type="ORF">IAA06_09370</name>
</gene>
<dbReference type="InterPro" id="IPR036890">
    <property type="entry name" value="HATPase_C_sf"/>
</dbReference>
<keyword evidence="5" id="KW-0808">Transferase</keyword>
<dbReference type="Gene3D" id="1.10.287.130">
    <property type="match status" value="1"/>
</dbReference>
<dbReference type="Proteomes" id="UP000823842">
    <property type="component" value="Unassembled WGS sequence"/>
</dbReference>
<dbReference type="SUPFAM" id="SSF55874">
    <property type="entry name" value="ATPase domain of HSP90 chaperone/DNA topoisomerase II/histidine kinase"/>
    <property type="match status" value="1"/>
</dbReference>
<evidence type="ECO:0000313" key="13">
    <source>
        <dbReference type="Proteomes" id="UP000823842"/>
    </source>
</evidence>
<dbReference type="SUPFAM" id="SSF47384">
    <property type="entry name" value="Homodimeric domain of signal transducing histidine kinase"/>
    <property type="match status" value="1"/>
</dbReference>
<dbReference type="PANTHER" id="PTHR43711">
    <property type="entry name" value="TWO-COMPONENT HISTIDINE KINASE"/>
    <property type="match status" value="1"/>
</dbReference>
<evidence type="ECO:0000313" key="12">
    <source>
        <dbReference type="EMBL" id="HJB28984.1"/>
    </source>
</evidence>
<evidence type="ECO:0000256" key="8">
    <source>
        <dbReference type="ARBA" id="ARBA00023136"/>
    </source>
</evidence>
<keyword evidence="4" id="KW-0597">Phosphoprotein</keyword>
<dbReference type="PRINTS" id="PR00344">
    <property type="entry name" value="BCTRLSENSOR"/>
</dbReference>
<dbReference type="PROSITE" id="PS50885">
    <property type="entry name" value="HAMP"/>
    <property type="match status" value="1"/>
</dbReference>
<keyword evidence="9" id="KW-1133">Transmembrane helix</keyword>
<evidence type="ECO:0000256" key="6">
    <source>
        <dbReference type="ARBA" id="ARBA00022777"/>
    </source>
</evidence>
<comment type="caution">
    <text evidence="12">The sequence shown here is derived from an EMBL/GenBank/DDBJ whole genome shotgun (WGS) entry which is preliminary data.</text>
</comment>
<protein>
    <recommendedName>
        <fullName evidence="3">histidine kinase</fullName>
        <ecNumber evidence="3">2.7.13.3</ecNumber>
    </recommendedName>
</protein>
<dbReference type="PANTHER" id="PTHR43711:SF26">
    <property type="entry name" value="SENSOR HISTIDINE KINASE RCSC"/>
    <property type="match status" value="1"/>
</dbReference>
<dbReference type="CDD" id="cd00075">
    <property type="entry name" value="HATPase"/>
    <property type="match status" value="1"/>
</dbReference>
<dbReference type="GO" id="GO:0016020">
    <property type="term" value="C:membrane"/>
    <property type="evidence" value="ECO:0007669"/>
    <property type="project" value="UniProtKB-SubCell"/>
</dbReference>
<dbReference type="InterPro" id="IPR036097">
    <property type="entry name" value="HisK_dim/P_sf"/>
</dbReference>
<dbReference type="CDD" id="cd06225">
    <property type="entry name" value="HAMP"/>
    <property type="match status" value="1"/>
</dbReference>
<dbReference type="InterPro" id="IPR004358">
    <property type="entry name" value="Sig_transdc_His_kin-like_C"/>
</dbReference>
<feature type="domain" description="Histidine kinase" evidence="10">
    <location>
        <begin position="133"/>
        <end position="346"/>
    </location>
</feature>
<dbReference type="SUPFAM" id="SSF158472">
    <property type="entry name" value="HAMP domain-like"/>
    <property type="match status" value="1"/>
</dbReference>
<dbReference type="InterPro" id="IPR050736">
    <property type="entry name" value="Sensor_HK_Regulatory"/>
</dbReference>
<dbReference type="Pfam" id="PF00512">
    <property type="entry name" value="HisKA"/>
    <property type="match status" value="1"/>
</dbReference>
<keyword evidence="7" id="KW-0902">Two-component regulatory system</keyword>
<proteinExistence type="predicted"/>
<evidence type="ECO:0000256" key="9">
    <source>
        <dbReference type="SAM" id="Phobius"/>
    </source>
</evidence>
<dbReference type="Pfam" id="PF00672">
    <property type="entry name" value="HAMP"/>
    <property type="match status" value="1"/>
</dbReference>
<keyword evidence="8 9" id="KW-0472">Membrane</keyword>
<feature type="transmembrane region" description="Helical" evidence="9">
    <location>
        <begin position="9"/>
        <end position="35"/>
    </location>
</feature>
<feature type="transmembrane region" description="Helical" evidence="9">
    <location>
        <begin position="50"/>
        <end position="70"/>
    </location>
</feature>
<dbReference type="Gene3D" id="3.30.565.10">
    <property type="entry name" value="Histidine kinase-like ATPase, C-terminal domain"/>
    <property type="match status" value="1"/>
</dbReference>
<dbReference type="SMART" id="SM00388">
    <property type="entry name" value="HisKA"/>
    <property type="match status" value="1"/>
</dbReference>
<organism evidence="12 13">
    <name type="scientific">Candidatus Blautia faecavium</name>
    <dbReference type="NCBI Taxonomy" id="2838487"/>
    <lineage>
        <taxon>Bacteria</taxon>
        <taxon>Bacillati</taxon>
        <taxon>Bacillota</taxon>
        <taxon>Clostridia</taxon>
        <taxon>Lachnospirales</taxon>
        <taxon>Lachnospiraceae</taxon>
        <taxon>Blautia</taxon>
    </lineage>
</organism>
<keyword evidence="6 12" id="KW-0418">Kinase</keyword>
<dbReference type="InterPro" id="IPR003661">
    <property type="entry name" value="HisK_dim/P_dom"/>
</dbReference>
<dbReference type="SMART" id="SM00387">
    <property type="entry name" value="HATPase_c"/>
    <property type="match status" value="1"/>
</dbReference>
<dbReference type="CDD" id="cd00082">
    <property type="entry name" value="HisKA"/>
    <property type="match status" value="1"/>
</dbReference>
<comment type="subcellular location">
    <subcellularLocation>
        <location evidence="2">Membrane</location>
    </subcellularLocation>
</comment>
<evidence type="ECO:0000256" key="7">
    <source>
        <dbReference type="ARBA" id="ARBA00023012"/>
    </source>
</evidence>
<evidence type="ECO:0000256" key="5">
    <source>
        <dbReference type="ARBA" id="ARBA00022679"/>
    </source>
</evidence>
<evidence type="ECO:0000256" key="3">
    <source>
        <dbReference type="ARBA" id="ARBA00012438"/>
    </source>
</evidence>
<evidence type="ECO:0000259" key="10">
    <source>
        <dbReference type="PROSITE" id="PS50109"/>
    </source>
</evidence>
<reference evidence="12" key="1">
    <citation type="journal article" date="2021" name="PeerJ">
        <title>Extensive microbial diversity within the chicken gut microbiome revealed by metagenomics and culture.</title>
        <authorList>
            <person name="Gilroy R."/>
            <person name="Ravi A."/>
            <person name="Getino M."/>
            <person name="Pursley I."/>
            <person name="Horton D.L."/>
            <person name="Alikhan N.F."/>
            <person name="Baker D."/>
            <person name="Gharbi K."/>
            <person name="Hall N."/>
            <person name="Watson M."/>
            <person name="Adriaenssens E.M."/>
            <person name="Foster-Nyarko E."/>
            <person name="Jarju S."/>
            <person name="Secka A."/>
            <person name="Antonio M."/>
            <person name="Oren A."/>
            <person name="Chaudhuri R.R."/>
            <person name="La Ragione R."/>
            <person name="Hildebrand F."/>
            <person name="Pallen M.J."/>
        </authorList>
    </citation>
    <scope>NUCLEOTIDE SEQUENCE</scope>
    <source>
        <strain evidence="12">ChiSjej1B19-5720</strain>
    </source>
</reference>
<dbReference type="GO" id="GO:0000155">
    <property type="term" value="F:phosphorelay sensor kinase activity"/>
    <property type="evidence" value="ECO:0007669"/>
    <property type="project" value="InterPro"/>
</dbReference>